<organism evidence="3 6">
    <name type="scientific">Microbulbifer hydrolyticus</name>
    <dbReference type="NCBI Taxonomy" id="48074"/>
    <lineage>
        <taxon>Bacteria</taxon>
        <taxon>Pseudomonadati</taxon>
        <taxon>Pseudomonadota</taxon>
        <taxon>Gammaproteobacteria</taxon>
        <taxon>Cellvibrionales</taxon>
        <taxon>Microbulbiferaceae</taxon>
        <taxon>Microbulbifer</taxon>
    </lineage>
</organism>
<dbReference type="InterPro" id="IPR050356">
    <property type="entry name" value="SulA_CellDiv_inhibitor"/>
</dbReference>
<dbReference type="EMBL" id="JACHHR010000004">
    <property type="protein sequence ID" value="MBB5212730.1"/>
    <property type="molecule type" value="Genomic_DNA"/>
</dbReference>
<dbReference type="Proteomes" id="UP000464675">
    <property type="component" value="Chromosome"/>
</dbReference>
<keyword evidence="1" id="KW-0227">DNA damage</keyword>
<gene>
    <name evidence="4" type="ORF">GTQ55_05285</name>
    <name evidence="3" type="ORF">HNQ53_002971</name>
</gene>
<dbReference type="SUPFAM" id="SSF56672">
    <property type="entry name" value="DNA/RNA polymerases"/>
    <property type="match status" value="1"/>
</dbReference>
<evidence type="ECO:0000259" key="2">
    <source>
        <dbReference type="Pfam" id="PF00817"/>
    </source>
</evidence>
<dbReference type="PANTHER" id="PTHR35369">
    <property type="entry name" value="BLR3025 PROTEIN-RELATED"/>
    <property type="match status" value="1"/>
</dbReference>
<dbReference type="OrthoDB" id="5298951at2"/>
<feature type="domain" description="UmuC" evidence="2">
    <location>
        <begin position="25"/>
        <end position="163"/>
    </location>
</feature>
<dbReference type="PANTHER" id="PTHR35369:SF2">
    <property type="entry name" value="BLR3025 PROTEIN"/>
    <property type="match status" value="1"/>
</dbReference>
<dbReference type="AlphaFoldDB" id="A0A6P1T9X8"/>
<dbReference type="InterPro" id="IPR001126">
    <property type="entry name" value="UmuC"/>
</dbReference>
<name>A0A6P1T9X8_9GAMM</name>
<accession>A0A6P1T9X8</accession>
<dbReference type="Proteomes" id="UP000563601">
    <property type="component" value="Unassembled WGS sequence"/>
</dbReference>
<sequence>MLWLCIQFPQLPLEALTRAHRAGDQTPLAVSQGNLIQAANAIARTHNVCAGLTIPTACAYCPALTLLERDLEREAQLLQQLAQWGYSFTPVVSPRSSVPGKGSKTRQAPDDDTACLFLELSGSLKASGGLAPLLQQLRKELHKMRIGHVMGLGHSPSAAHLLSQLPEHRQWLAEAKAAPTPQQWRQWISFAPSKLLDCSNKAIAKLYACGIKRVSQLLAIPLSEVGNRFGRGFIEYLARLNGTRPDPVPSYEPPPEFHSALFFPSPLDNSEQLLFPAGRLVRELCRQLQRRQLYSQRLCWILDFGSRGSQEVNVEISRPLLDPQRLIALTKLQLERVELPEPIQALTLKCEQLRSLEAHSLREDLFDEGSKLHDSYQLIDKLKARLGHQALSGVTLKESYLPEQAWTSADSLSLQSKPQGHQLSPINAPRPSWLLPRPDRIQQRDHKLFYDGELQLLQGPERIDGYWWQHRRHARDYYIARGEQGSLYWVFQDLTSENWFLHGVYS</sequence>
<evidence type="ECO:0000313" key="5">
    <source>
        <dbReference type="Proteomes" id="UP000464675"/>
    </source>
</evidence>
<dbReference type="CDD" id="cd03468">
    <property type="entry name" value="PolY_like"/>
    <property type="match status" value="1"/>
</dbReference>
<dbReference type="Pfam" id="PF00817">
    <property type="entry name" value="IMS"/>
    <property type="match status" value="1"/>
</dbReference>
<evidence type="ECO:0000313" key="3">
    <source>
        <dbReference type="EMBL" id="MBB5212730.1"/>
    </source>
</evidence>
<dbReference type="RefSeq" id="WP_161857797.1">
    <property type="nucleotide sequence ID" value="NZ_CP047491.1"/>
</dbReference>
<evidence type="ECO:0000256" key="1">
    <source>
        <dbReference type="ARBA" id="ARBA00022763"/>
    </source>
</evidence>
<dbReference type="GO" id="GO:0006281">
    <property type="term" value="P:DNA repair"/>
    <property type="evidence" value="ECO:0007669"/>
    <property type="project" value="InterPro"/>
</dbReference>
<dbReference type="InterPro" id="IPR043502">
    <property type="entry name" value="DNA/RNA_pol_sf"/>
</dbReference>
<reference evidence="4 5" key="1">
    <citation type="submission" date="2020-01" db="EMBL/GenBank/DDBJ databases">
        <title>The possibility of degradation of plastic by Microbulbifer hydrolyticus IRE-31.</title>
        <authorList>
            <person name="Liu L."/>
        </authorList>
    </citation>
    <scope>NUCLEOTIDE SEQUENCE [LARGE SCALE GENOMIC DNA]</scope>
    <source>
        <strain evidence="4 5">IRE-31</strain>
    </source>
</reference>
<proteinExistence type="predicted"/>
<evidence type="ECO:0000313" key="4">
    <source>
        <dbReference type="EMBL" id="QHQ38463.1"/>
    </source>
</evidence>
<dbReference type="EMBL" id="CP047491">
    <property type="protein sequence ID" value="QHQ38463.1"/>
    <property type="molecule type" value="Genomic_DNA"/>
</dbReference>
<reference evidence="3 6" key="2">
    <citation type="submission" date="2020-08" db="EMBL/GenBank/DDBJ databases">
        <title>Genomic Encyclopedia of Type Strains, Phase IV (KMG-IV): sequencing the most valuable type-strain genomes for metagenomic binning, comparative biology and taxonomic classification.</title>
        <authorList>
            <person name="Goeker M."/>
        </authorList>
    </citation>
    <scope>NUCLEOTIDE SEQUENCE [LARGE SCALE GENOMIC DNA]</scope>
    <source>
        <strain evidence="3 6">DSM 11525</strain>
    </source>
</reference>
<keyword evidence="5" id="KW-1185">Reference proteome</keyword>
<protein>
    <submittedName>
        <fullName evidence="4">DNA polymerase Y family protein</fullName>
    </submittedName>
    <submittedName>
        <fullName evidence="3">Protein ImuB</fullName>
    </submittedName>
</protein>
<evidence type="ECO:0000313" key="6">
    <source>
        <dbReference type="Proteomes" id="UP000563601"/>
    </source>
</evidence>